<gene>
    <name evidence="3" type="primary">LOC109686153</name>
</gene>
<evidence type="ECO:0000259" key="2">
    <source>
        <dbReference type="PROSITE" id="PS50838"/>
    </source>
</evidence>
<sequence>MLRDIIREYTDVYPEIIERACFVLEKKFGIQLKEIDKEEHLYILISTPESLAGILGTTKDTPKLGLLLVILGIIFMNGNRASEAVLWEALRKMGLRPGSCACAPRLEAVGGILGEEAGSPKLPRWHFLLDRERVRLLRAKHSNPDPLSREEGRQRGGWGWGRRQGSTLARGTGAMAQKMDCGAGLLGLQAEASVEDSALLMQTLMEAIQISEAPPTNQGTAAASCQNASPQSSQPPTANDM</sequence>
<feature type="domain" description="MAGE" evidence="2">
    <location>
        <begin position="1"/>
        <end position="98"/>
    </location>
</feature>
<dbReference type="PROSITE" id="PS50838">
    <property type="entry name" value="MAGE"/>
    <property type="match status" value="1"/>
</dbReference>
<dbReference type="InterPro" id="IPR041898">
    <property type="entry name" value="MAGE_WH1"/>
</dbReference>
<dbReference type="PANTHER" id="PTHR11736">
    <property type="entry name" value="MELANOMA-ASSOCIATED ANTIGEN MAGE ANTIGEN"/>
    <property type="match status" value="1"/>
</dbReference>
<feature type="region of interest" description="Disordered" evidence="1">
    <location>
        <begin position="142"/>
        <end position="163"/>
    </location>
</feature>
<dbReference type="CTD" id="9500"/>
<feature type="region of interest" description="Disordered" evidence="1">
    <location>
        <begin position="215"/>
        <end position="241"/>
    </location>
</feature>
<dbReference type="SMART" id="SM01373">
    <property type="entry name" value="MAGE"/>
    <property type="match status" value="1"/>
</dbReference>
<dbReference type="KEGG" id="ccan:109686153"/>
<feature type="non-terminal residue" evidence="3">
    <location>
        <position position="241"/>
    </location>
</feature>
<dbReference type="GO" id="GO:0000122">
    <property type="term" value="P:negative regulation of transcription by RNA polymerase II"/>
    <property type="evidence" value="ECO:0007669"/>
    <property type="project" value="TreeGrafter"/>
</dbReference>
<dbReference type="RefSeq" id="XP_020018904.1">
    <property type="nucleotide sequence ID" value="XM_020163315.1"/>
</dbReference>
<dbReference type="InterPro" id="IPR041899">
    <property type="entry name" value="MAGE_WH2"/>
</dbReference>
<organism evidence="3">
    <name type="scientific">Castor canadensis</name>
    <name type="common">American beaver</name>
    <dbReference type="NCBI Taxonomy" id="51338"/>
    <lineage>
        <taxon>Eukaryota</taxon>
        <taxon>Metazoa</taxon>
        <taxon>Chordata</taxon>
        <taxon>Craniata</taxon>
        <taxon>Vertebrata</taxon>
        <taxon>Euteleostomi</taxon>
        <taxon>Mammalia</taxon>
        <taxon>Eutheria</taxon>
        <taxon>Euarchontoglires</taxon>
        <taxon>Glires</taxon>
        <taxon>Rodentia</taxon>
        <taxon>Castorimorpha</taxon>
        <taxon>Castoridae</taxon>
        <taxon>Castor</taxon>
    </lineage>
</organism>
<dbReference type="Gene3D" id="1.10.10.1200">
    <property type="entry name" value="MAGE homology domain, winged helix WH1 motif"/>
    <property type="match status" value="1"/>
</dbReference>
<dbReference type="Pfam" id="PF01454">
    <property type="entry name" value="MAGE"/>
    <property type="match status" value="1"/>
</dbReference>
<dbReference type="AlphaFoldDB" id="A0A8B7UIR4"/>
<dbReference type="InterPro" id="IPR037445">
    <property type="entry name" value="MAGE"/>
</dbReference>
<name>A0A8B7UIR4_CASCN</name>
<dbReference type="OrthoDB" id="205198at2759"/>
<reference evidence="3" key="1">
    <citation type="submission" date="2025-08" db="UniProtKB">
        <authorList>
            <consortium name="RefSeq"/>
        </authorList>
    </citation>
    <scope>IDENTIFICATION</scope>
    <source>
        <tissue evidence="3">Leukocyte</tissue>
    </source>
</reference>
<protein>
    <submittedName>
        <fullName evidence="3">Melanoma-associated antigen D1-like</fullName>
    </submittedName>
</protein>
<dbReference type="GO" id="GO:0005634">
    <property type="term" value="C:nucleus"/>
    <property type="evidence" value="ECO:0007669"/>
    <property type="project" value="TreeGrafter"/>
</dbReference>
<feature type="non-terminal residue" evidence="3">
    <location>
        <position position="1"/>
    </location>
</feature>
<proteinExistence type="predicted"/>
<evidence type="ECO:0000313" key="3">
    <source>
        <dbReference type="RefSeq" id="XP_020018904.1"/>
    </source>
</evidence>
<accession>A0A8B7UIR4</accession>
<evidence type="ECO:0000256" key="1">
    <source>
        <dbReference type="SAM" id="MobiDB-lite"/>
    </source>
</evidence>
<dbReference type="PANTHER" id="PTHR11736:SF28">
    <property type="entry name" value="MELANOMA-ASSOCIATED ANTIGEN D1"/>
    <property type="match status" value="1"/>
</dbReference>
<dbReference type="Gene3D" id="1.10.10.1210">
    <property type="entry name" value="MAGE homology domain, winged helix WH2 motif"/>
    <property type="match status" value="1"/>
</dbReference>
<dbReference type="InterPro" id="IPR002190">
    <property type="entry name" value="MHD_dom"/>
</dbReference>